<accession>A0ABD2VUE0</accession>
<keyword evidence="3" id="KW-1185">Reference proteome</keyword>
<comment type="caution">
    <text evidence="2">The sequence shown here is derived from an EMBL/GenBank/DDBJ whole genome shotgun (WGS) entry which is preliminary data.</text>
</comment>
<dbReference type="Proteomes" id="UP001627154">
    <property type="component" value="Unassembled WGS sequence"/>
</dbReference>
<feature type="compositionally biased region" description="Low complexity" evidence="1">
    <location>
        <begin position="168"/>
        <end position="179"/>
    </location>
</feature>
<dbReference type="AlphaFoldDB" id="A0ABD2VUE0"/>
<reference evidence="2 3" key="1">
    <citation type="journal article" date="2024" name="bioRxiv">
        <title>A reference genome for Trichogramma kaykai: A tiny desert-dwelling parasitoid wasp with competing sex-ratio distorters.</title>
        <authorList>
            <person name="Culotta J."/>
            <person name="Lindsey A.R."/>
        </authorList>
    </citation>
    <scope>NUCLEOTIDE SEQUENCE [LARGE SCALE GENOMIC DNA]</scope>
    <source>
        <strain evidence="2 3">KSX58</strain>
    </source>
</reference>
<protein>
    <submittedName>
        <fullName evidence="2">Uncharacterized protein</fullName>
    </submittedName>
</protein>
<proteinExistence type="predicted"/>
<feature type="region of interest" description="Disordered" evidence="1">
    <location>
        <begin position="168"/>
        <end position="209"/>
    </location>
</feature>
<name>A0ABD2VUE0_9HYME</name>
<evidence type="ECO:0000256" key="1">
    <source>
        <dbReference type="SAM" id="MobiDB-lite"/>
    </source>
</evidence>
<organism evidence="2 3">
    <name type="scientific">Trichogramma kaykai</name>
    <dbReference type="NCBI Taxonomy" id="54128"/>
    <lineage>
        <taxon>Eukaryota</taxon>
        <taxon>Metazoa</taxon>
        <taxon>Ecdysozoa</taxon>
        <taxon>Arthropoda</taxon>
        <taxon>Hexapoda</taxon>
        <taxon>Insecta</taxon>
        <taxon>Pterygota</taxon>
        <taxon>Neoptera</taxon>
        <taxon>Endopterygota</taxon>
        <taxon>Hymenoptera</taxon>
        <taxon>Apocrita</taxon>
        <taxon>Proctotrupomorpha</taxon>
        <taxon>Chalcidoidea</taxon>
        <taxon>Trichogrammatidae</taxon>
        <taxon>Trichogramma</taxon>
    </lineage>
</organism>
<gene>
    <name evidence="2" type="ORF">TKK_020329</name>
</gene>
<evidence type="ECO:0000313" key="3">
    <source>
        <dbReference type="Proteomes" id="UP001627154"/>
    </source>
</evidence>
<dbReference type="EMBL" id="JBJJXI010000181">
    <property type="protein sequence ID" value="KAL3383981.1"/>
    <property type="molecule type" value="Genomic_DNA"/>
</dbReference>
<evidence type="ECO:0000313" key="2">
    <source>
        <dbReference type="EMBL" id="KAL3383981.1"/>
    </source>
</evidence>
<sequence>MSGATSDSSSEKRRNIRFLLQSTSYPFNASASKTATIGLEFNDGELHPVVDITGVQKGAITRVTLDRNAWLMVSYRFPEMLEYTARVFVNKHRPRRVNEGDYSIVYTTAYDARSVQISKTLYDREETSPHALDRTADEKSADTIKDAGISEKIDAAITLLSLNKEQLPALSSASPSSSSDIVNTEDGEKMSSPTSHNSEAAENKPDDSGAVATALEPISDIKRKSSCSDDNVTTDGHTAKKRAVLFEGVDECGPTGIASQQFKTVETDEPLTPVRKRRLSITLTEEEEREIDARLAAYKKPVKVSVTLQNTSILGLKRASSAIDQRFASLSKTMRDYTRMLVWLAAFYYQELVILEKDIRDTIIADVESFERFYDLHRVRSELTVAARMFNKSENADAMENITSTFLEELRFYGLDYVLSHVRAKFRASAIYKS</sequence>